<keyword evidence="1" id="KW-0472">Membrane</keyword>
<name>A0ABU0FPP7_9HYPH</name>
<keyword evidence="1" id="KW-0812">Transmembrane</keyword>
<feature type="transmembrane region" description="Helical" evidence="1">
    <location>
        <begin position="13"/>
        <end position="33"/>
    </location>
</feature>
<dbReference type="Proteomes" id="UP001237448">
    <property type="component" value="Unassembled WGS sequence"/>
</dbReference>
<reference evidence="2 3" key="1">
    <citation type="submission" date="2023-07" db="EMBL/GenBank/DDBJ databases">
        <title>Genomic Encyclopedia of Type Strains, Phase IV (KMG-IV): sequencing the most valuable type-strain genomes for metagenomic binning, comparative biology and taxonomic classification.</title>
        <authorList>
            <person name="Goeker M."/>
        </authorList>
    </citation>
    <scope>NUCLEOTIDE SEQUENCE [LARGE SCALE GENOMIC DNA]</scope>
    <source>
        <strain evidence="2 3">DSM 5896</strain>
    </source>
</reference>
<dbReference type="EMBL" id="JAUSVK010000001">
    <property type="protein sequence ID" value="MDQ0396015.1"/>
    <property type="molecule type" value="Genomic_DNA"/>
</dbReference>
<keyword evidence="3" id="KW-1185">Reference proteome</keyword>
<comment type="caution">
    <text evidence="2">The sequence shown here is derived from an EMBL/GenBank/DDBJ whole genome shotgun (WGS) entry which is preliminary data.</text>
</comment>
<accession>A0ABU0FPP7</accession>
<evidence type="ECO:0000256" key="1">
    <source>
        <dbReference type="SAM" id="Phobius"/>
    </source>
</evidence>
<evidence type="ECO:0000313" key="2">
    <source>
        <dbReference type="EMBL" id="MDQ0396015.1"/>
    </source>
</evidence>
<organism evidence="2 3">
    <name type="scientific">Labrys monachus</name>
    <dbReference type="NCBI Taxonomy" id="217067"/>
    <lineage>
        <taxon>Bacteria</taxon>
        <taxon>Pseudomonadati</taxon>
        <taxon>Pseudomonadota</taxon>
        <taxon>Alphaproteobacteria</taxon>
        <taxon>Hyphomicrobiales</taxon>
        <taxon>Xanthobacteraceae</taxon>
        <taxon>Labrys</taxon>
    </lineage>
</organism>
<proteinExistence type="predicted"/>
<evidence type="ECO:0000313" key="3">
    <source>
        <dbReference type="Proteomes" id="UP001237448"/>
    </source>
</evidence>
<sequence length="34" mass="3704">MFRNLKALTLAEWLYGAAFYALAAGFCTACVFLG</sequence>
<gene>
    <name evidence="2" type="ORF">J3R73_005807</name>
</gene>
<protein>
    <submittedName>
        <fullName evidence="2">Uncharacterized protein</fullName>
    </submittedName>
</protein>
<keyword evidence="1" id="KW-1133">Transmembrane helix</keyword>